<proteinExistence type="predicted"/>
<evidence type="ECO:0000259" key="4">
    <source>
        <dbReference type="Pfam" id="PF25863"/>
    </source>
</evidence>
<dbReference type="InterPro" id="IPR017850">
    <property type="entry name" value="Alkaline_phosphatase_core_sf"/>
</dbReference>
<name>A0A1C4VH97_9ACTN</name>
<dbReference type="Pfam" id="PF08665">
    <property type="entry name" value="PglZ"/>
    <property type="match status" value="1"/>
</dbReference>
<dbReference type="InterPro" id="IPR058881">
    <property type="entry name" value="PglZ_2nd"/>
</dbReference>
<dbReference type="SUPFAM" id="SSF53649">
    <property type="entry name" value="Alkaline phosphatase-like"/>
    <property type="match status" value="1"/>
</dbReference>
<organism evidence="5 6">
    <name type="scientific">Micromonospora haikouensis</name>
    <dbReference type="NCBI Taxonomy" id="686309"/>
    <lineage>
        <taxon>Bacteria</taxon>
        <taxon>Bacillati</taxon>
        <taxon>Actinomycetota</taxon>
        <taxon>Actinomycetes</taxon>
        <taxon>Micromonosporales</taxon>
        <taxon>Micromonosporaceae</taxon>
        <taxon>Micromonospora</taxon>
    </lineage>
</organism>
<dbReference type="Proteomes" id="UP000199375">
    <property type="component" value="Unassembled WGS sequence"/>
</dbReference>
<evidence type="ECO:0000256" key="1">
    <source>
        <dbReference type="SAM" id="MobiDB-lite"/>
    </source>
</evidence>
<gene>
    <name evidence="5" type="ORF">GA0070558_1099</name>
</gene>
<dbReference type="InterPro" id="IPR058882">
    <property type="entry name" value="PglZ_C"/>
</dbReference>
<dbReference type="NCBIfam" id="NF033446">
    <property type="entry name" value="BREX_PglZ_2"/>
    <property type="match status" value="1"/>
</dbReference>
<sequence length="930" mass="100091">MGRVAARPAALPVNPGALAQRIGQQFRAHPPREGPPPVVLVAAAPVWPHDPVLAVGGDRRVRVVPCPSVLAVWEQVALPHDDPTVLLTDVPQHELGMGILSRVFRRRVIHLDPWALVAESFGARHVDSRLVSLPWAGTALVEAMPAKGWPRLTGTVLERDTALRHLAAERLGLARLGVEPDDLDVTGLLWWTTLPGAADLLTSLPEAERAGLVTWLTEVFGAPLRALSTLLAVDRLADAMPLGLVCEALWSPAVGADPDTLRAQGRVEQYFGSPPLPTAVVTSFAAATDRATVDLLQAAARNDAWLPSARQASHAVLDRAEELLTMFGAQEPGRTSRILRTGFTHRLGAVATTVQAALRALDHADRQPERVPAALDAAHAAIAALESHHLSGSYPHRVERARMVLRLLRWLATDANQPTGVADGIERQVAEWGWVDLALEHVWAGDDAHPGLGRAYRAVHDRARDRRRDFDGVFAEQLARWTRDGSPDGRLLTVETVLPRVVAPVVRESTRPVLLVVIDGMSAAVAAGLGAELATLGWVEYDPLGGTRRRGAVAALPTVTSASRASLLSAALSEGDQATERAAFRQHPLWRGRRAELFHKGTVHGNAGEVLHERLVQALSEVDMLVGVVVNTVDDALDHGRESADAGWQLANLGPLRTLLDHARYHGRAVIITSDHGHVLERDGEQRTVVAAASARHRTDPTPPADGEVELVGSRVVADGQRVVALWDAGLRYLPRRAGYHGGASLAEVTVPMLALLPLGAAAPTGWRPVAAQEPPWWTATVAGHEAPPPPRPAQDGRERAGRKPKTTVPPRDTAALFDLPAAPDVPLLDRLFASEMFDAQHALTPRRVPIGKIRGALAALIDNNGVLPTVLLAERAGEQPGRANGFVATLQRILNVDNFPVLSQVDDGRTVRLDVPLLCRQFGVPEERR</sequence>
<protein>
    <submittedName>
        <fullName evidence="5">PglZ domain-containing protein</fullName>
    </submittedName>
</protein>
<dbReference type="Pfam" id="PF25863">
    <property type="entry name" value="PglZ_C"/>
    <property type="match status" value="1"/>
</dbReference>
<feature type="domain" description="Alkaline phosphatase-like protein PglZ N-terminal" evidence="3">
    <location>
        <begin position="31"/>
        <end position="112"/>
    </location>
</feature>
<dbReference type="Pfam" id="PF25861">
    <property type="entry name" value="PglZ_2nd"/>
    <property type="match status" value="1"/>
</dbReference>
<dbReference type="Pfam" id="PF25862">
    <property type="entry name" value="PglZ_1st"/>
    <property type="match status" value="1"/>
</dbReference>
<feature type="domain" description="Alkaline phosphatase-like protein PglZ second" evidence="2">
    <location>
        <begin position="184"/>
        <end position="337"/>
    </location>
</feature>
<dbReference type="EMBL" id="FMCW01000009">
    <property type="protein sequence ID" value="SCE83357.1"/>
    <property type="molecule type" value="Genomic_DNA"/>
</dbReference>
<evidence type="ECO:0000313" key="6">
    <source>
        <dbReference type="Proteomes" id="UP000199375"/>
    </source>
</evidence>
<dbReference type="InterPro" id="IPR058880">
    <property type="entry name" value="PglZ_N"/>
</dbReference>
<accession>A0A1C4VH97</accession>
<evidence type="ECO:0000259" key="2">
    <source>
        <dbReference type="Pfam" id="PF25861"/>
    </source>
</evidence>
<dbReference type="AlphaFoldDB" id="A0A1C4VH97"/>
<dbReference type="InterPro" id="IPR047992">
    <property type="entry name" value="BREX_PglZ"/>
</dbReference>
<evidence type="ECO:0000259" key="3">
    <source>
        <dbReference type="Pfam" id="PF25862"/>
    </source>
</evidence>
<feature type="region of interest" description="Disordered" evidence="1">
    <location>
        <begin position="781"/>
        <end position="812"/>
    </location>
</feature>
<evidence type="ECO:0000313" key="5">
    <source>
        <dbReference type="EMBL" id="SCE83357.1"/>
    </source>
</evidence>
<feature type="domain" description="Alkaline phosphatase-like protein PglZ C-terminal" evidence="4">
    <location>
        <begin position="825"/>
        <end position="924"/>
    </location>
</feature>
<reference evidence="5 6" key="1">
    <citation type="submission" date="2016-06" db="EMBL/GenBank/DDBJ databases">
        <authorList>
            <person name="Kjaerup R.B."/>
            <person name="Dalgaard T.S."/>
            <person name="Juul-Madsen H.R."/>
        </authorList>
    </citation>
    <scope>NUCLEOTIDE SEQUENCE [LARGE SCALE GENOMIC DNA]</scope>
    <source>
        <strain evidence="5 6">DSM 45626</strain>
    </source>
</reference>